<sequence>MIVSFPHMGEMSIVLKTLFTGLGQEVLLPPPTSKRTLELGVKYSPETVCLPFKITLGNFIEALDQSADTLVTCGGVGPCRLGYYAEVQKGILQQLGYAFDMIVIEPDIIDILKNLRRVAPRLGLREIYSAFHLAIEKMNALDNLQRKIHTMRPYEVTTGESDAVWKLAINKIDVAETSLALKATMNDIEHRLDSVKLTLAAKPVRIGIVGEIYVMLEPFANLDLDRRLGQLGVEVHKTMYLSDYVNGHLFRKSEYLTLFRRLTRLAQPYLGHYVGGHGLKSIAHTVNMGQENYDGIIHIYPFACMPEVVAKNIMHQVSSDTDIPVLSMAFDEHSGEAGIMTRLEAFIDLLKYRQMRSTNQS</sequence>
<keyword evidence="3" id="KW-1185">Reference proteome</keyword>
<dbReference type="Gene3D" id="3.40.50.11900">
    <property type="match status" value="1"/>
</dbReference>
<protein>
    <recommendedName>
        <fullName evidence="1">DUF2229 domain-containing protein</fullName>
    </recommendedName>
</protein>
<accession>A0ABZ3J306</accession>
<dbReference type="RefSeq" id="WP_093795558.1">
    <property type="nucleotide sequence ID" value="NZ_CP155571.1"/>
</dbReference>
<dbReference type="EMBL" id="CP155571">
    <property type="protein sequence ID" value="XFO72281.1"/>
    <property type="molecule type" value="Genomic_DNA"/>
</dbReference>
<feature type="domain" description="DUF2229" evidence="1">
    <location>
        <begin position="8"/>
        <end position="69"/>
    </location>
</feature>
<evidence type="ECO:0000313" key="2">
    <source>
        <dbReference type="EMBL" id="XFO72281.1"/>
    </source>
</evidence>
<reference evidence="2" key="1">
    <citation type="submission" date="2024-05" db="EMBL/GenBank/DDBJ databases">
        <title>Isolation and characterization of Sporomusa carbonis sp. nov., a carboxydotrophic hydrogenogen in the genus of Sporomusa isolated from a charcoal burning pile.</title>
        <authorList>
            <person name="Boeer T."/>
            <person name="Rosenbaum F."/>
            <person name="Eysell L."/>
            <person name="Mueller V."/>
            <person name="Daniel R."/>
            <person name="Poehlein A."/>
        </authorList>
    </citation>
    <scope>NUCLEOTIDE SEQUENCE [LARGE SCALE GENOMIC DNA]</scope>
    <source>
        <strain evidence="2">DSM 3132</strain>
    </source>
</reference>
<dbReference type="Pfam" id="PF09989">
    <property type="entry name" value="DUF2229"/>
    <property type="match status" value="1"/>
</dbReference>
<gene>
    <name evidence="2" type="ORF">SPACI_023270</name>
</gene>
<organism evidence="2 3">
    <name type="scientific">Sporomusa acidovorans (strain ATCC 49682 / DSM 3132 / Mol)</name>
    <dbReference type="NCBI Taxonomy" id="1123286"/>
    <lineage>
        <taxon>Bacteria</taxon>
        <taxon>Bacillati</taxon>
        <taxon>Bacillota</taxon>
        <taxon>Negativicutes</taxon>
        <taxon>Selenomonadales</taxon>
        <taxon>Sporomusaceae</taxon>
        <taxon>Sporomusa</taxon>
    </lineage>
</organism>
<dbReference type="PANTHER" id="PTHR32329:SF2">
    <property type="entry name" value="BIFUNCTIONAL PROTEIN [INCLUDES 2-HYDROXYACYL-COA DEHYDRATASE (N-TER) AND ITS ACTIVATOR DOMAIN (C_TERM)"/>
    <property type="match status" value="1"/>
</dbReference>
<name>A0ABZ3J306_SPOA4</name>
<dbReference type="PANTHER" id="PTHR32329">
    <property type="entry name" value="BIFUNCTIONAL PROTEIN [INCLUDES 2-HYDROXYACYL-COA DEHYDRATASE (N-TER) AND ITS ACTIVATOR DOMAIN (C_TERM)-RELATED"/>
    <property type="match status" value="1"/>
</dbReference>
<dbReference type="InterPro" id="IPR018709">
    <property type="entry name" value="CoA_activase_DUF2229"/>
</dbReference>
<evidence type="ECO:0000259" key="1">
    <source>
        <dbReference type="Pfam" id="PF09989"/>
    </source>
</evidence>
<proteinExistence type="predicted"/>
<dbReference type="Proteomes" id="UP000216052">
    <property type="component" value="Chromosome"/>
</dbReference>
<dbReference type="InterPro" id="IPR051805">
    <property type="entry name" value="Dehydratase_Activator_Redct"/>
</dbReference>
<evidence type="ECO:0000313" key="3">
    <source>
        <dbReference type="Proteomes" id="UP000216052"/>
    </source>
</evidence>